<dbReference type="PANTHER" id="PTHR18806:SF4">
    <property type="entry name" value="RNA-BINDING PROTEIN 25"/>
    <property type="match status" value="1"/>
</dbReference>
<dbReference type="OrthoDB" id="6275295at2759"/>
<dbReference type="InterPro" id="IPR002483">
    <property type="entry name" value="PWI_dom"/>
</dbReference>
<evidence type="ECO:0000256" key="1">
    <source>
        <dbReference type="ARBA" id="ARBA00022664"/>
    </source>
</evidence>
<dbReference type="InterPro" id="IPR052768">
    <property type="entry name" value="RBM25"/>
</dbReference>
<proteinExistence type="predicted"/>
<dbReference type="Gene3D" id="1.20.1390.10">
    <property type="entry name" value="PWI domain"/>
    <property type="match status" value="1"/>
</dbReference>
<gene>
    <name evidence="4" type="primary">usp107</name>
    <name evidence="4" type="ORF">CFO_g1650</name>
</gene>
<dbReference type="GO" id="GO:0006397">
    <property type="term" value="P:mRNA processing"/>
    <property type="evidence" value="ECO:0007669"/>
    <property type="project" value="UniProtKB-KW"/>
</dbReference>
<feature type="region of interest" description="Disordered" evidence="2">
    <location>
        <begin position="346"/>
        <end position="392"/>
    </location>
</feature>
<dbReference type="SUPFAM" id="SSF101233">
    <property type="entry name" value="PWI domain"/>
    <property type="match status" value="1"/>
</dbReference>
<dbReference type="InterPro" id="IPR036483">
    <property type="entry name" value="PWI_dom_sf"/>
</dbReference>
<organism evidence="4 5">
    <name type="scientific">Ceratocystis fimbriata f. sp. platani</name>
    <dbReference type="NCBI Taxonomy" id="88771"/>
    <lineage>
        <taxon>Eukaryota</taxon>
        <taxon>Fungi</taxon>
        <taxon>Dikarya</taxon>
        <taxon>Ascomycota</taxon>
        <taxon>Pezizomycotina</taxon>
        <taxon>Sordariomycetes</taxon>
        <taxon>Hypocreomycetidae</taxon>
        <taxon>Microascales</taxon>
        <taxon>Ceratocystidaceae</taxon>
        <taxon>Ceratocystis</taxon>
    </lineage>
</organism>
<keyword evidence="1" id="KW-0507">mRNA processing</keyword>
<reference evidence="4 5" key="1">
    <citation type="submission" date="2015-04" db="EMBL/GenBank/DDBJ databases">
        <title>Genome sequence of Ceratocystis platani, a major pathogen of plane trees.</title>
        <authorList>
            <person name="Belbahri L."/>
        </authorList>
    </citation>
    <scope>NUCLEOTIDE SEQUENCE [LARGE SCALE GENOMIC DNA]</scope>
    <source>
        <strain evidence="4 5">CFO</strain>
    </source>
</reference>
<evidence type="ECO:0000313" key="5">
    <source>
        <dbReference type="Proteomes" id="UP000034841"/>
    </source>
</evidence>
<accession>A0A0F8CZD8</accession>
<dbReference type="GO" id="GO:0003729">
    <property type="term" value="F:mRNA binding"/>
    <property type="evidence" value="ECO:0007669"/>
    <property type="project" value="TreeGrafter"/>
</dbReference>
<feature type="region of interest" description="Disordered" evidence="2">
    <location>
        <begin position="505"/>
        <end position="542"/>
    </location>
</feature>
<evidence type="ECO:0000259" key="3">
    <source>
        <dbReference type="PROSITE" id="PS51025"/>
    </source>
</evidence>
<keyword evidence="5" id="KW-1185">Reference proteome</keyword>
<dbReference type="GO" id="GO:0005681">
    <property type="term" value="C:spliceosomal complex"/>
    <property type="evidence" value="ECO:0007669"/>
    <property type="project" value="TreeGrafter"/>
</dbReference>
<dbReference type="Pfam" id="PF01480">
    <property type="entry name" value="PWI"/>
    <property type="match status" value="1"/>
</dbReference>
<protein>
    <submittedName>
        <fullName evidence="4">U1 snRNP-associated protein usp107</fullName>
    </submittedName>
</protein>
<sequence>MSYNPYGAGQYGPPPGYGGFPAAINMSAPPGMVAPPGLGPPPGMSPAPGMAPPGVHTANAAQANRQSGLPMSFQPPSNLPSNINFNARVIRLGASNPKPAANGASKDGDNSASAHAPSSKFGNDRAEQNRANTRESIQALVPPKQDEKLRTIFIAKIPEGVNGNAGMESLLRSVGRLKRWDSSPSSLYEATKTTFGFAQFEDPDSVSMALELLKDIEVPKKKQATPESMPADDDNEFAGIEKTKLQIAADPITVKYLESHIESKGEDPHKEAQIQTAREALKKAIRDLFYPPAATKLDDATSASEAVEVVNINMTQEDELADIPAEMREMVAGEIAAFRERSTQRDIERLKKEEEMEERERQRNGAINGNRSPHPSIRGAPSGPRNANGNASSGMMFVNGGLSFADMSLYKDHSDTDASDEELNLRVVKKKKDEQYHMFLDAERKWVSRERSRTAALERERDREKHDASSLEKRRQEALEHDKQWDDEKERTRKVHPYYADHASWTRKRAQARADETARDTADRHAEADEARREKKEMDKARGMADSFLEQHSKEIGSQSSIASTAIAASTPAPAPTAQPFKLSLGAAAQKAQAQRNGLQRRTIAEVEGLLDDEEHDQRTKRTLVPIKFEPMSATASMTDEELQQAVRQLAQEIPTEKEDLWAWPVQWDFLDESIMVEKLRPFVQKKIVEYLGVQEEVIVEVIEDHLRKHGEPAELVEELAEALDEEAEDLVKKLWRMVIFFTESEKRSLPA</sequence>
<feature type="compositionally biased region" description="Basic and acidic residues" evidence="2">
    <location>
        <begin position="346"/>
        <end position="363"/>
    </location>
</feature>
<evidence type="ECO:0000256" key="2">
    <source>
        <dbReference type="SAM" id="MobiDB-lite"/>
    </source>
</evidence>
<dbReference type="SMART" id="SM00311">
    <property type="entry name" value="PWI"/>
    <property type="match status" value="1"/>
</dbReference>
<feature type="compositionally biased region" description="Basic and acidic residues" evidence="2">
    <location>
        <begin position="512"/>
        <end position="542"/>
    </location>
</feature>
<dbReference type="PROSITE" id="PS51025">
    <property type="entry name" value="PWI"/>
    <property type="match status" value="1"/>
</dbReference>
<feature type="region of interest" description="Disordered" evidence="2">
    <location>
        <begin position="449"/>
        <end position="491"/>
    </location>
</feature>
<evidence type="ECO:0000313" key="4">
    <source>
        <dbReference type="EMBL" id="KKF96002.1"/>
    </source>
</evidence>
<dbReference type="EMBL" id="LBBL01000067">
    <property type="protein sequence ID" value="KKF96002.1"/>
    <property type="molecule type" value="Genomic_DNA"/>
</dbReference>
<dbReference type="AlphaFoldDB" id="A0A0F8CZD8"/>
<name>A0A0F8CZD8_CERFI</name>
<comment type="caution">
    <text evidence="4">The sequence shown here is derived from an EMBL/GenBank/DDBJ whole genome shotgun (WGS) entry which is preliminary data.</text>
</comment>
<dbReference type="PANTHER" id="PTHR18806">
    <property type="entry name" value="RBM25 PROTEIN"/>
    <property type="match status" value="1"/>
</dbReference>
<dbReference type="Proteomes" id="UP000034841">
    <property type="component" value="Unassembled WGS sequence"/>
</dbReference>
<feature type="region of interest" description="Disordered" evidence="2">
    <location>
        <begin position="96"/>
        <end position="136"/>
    </location>
</feature>
<feature type="domain" description="PWI" evidence="3">
    <location>
        <begin position="659"/>
        <end position="752"/>
    </location>
</feature>